<feature type="compositionally biased region" description="Basic and acidic residues" evidence="1">
    <location>
        <begin position="303"/>
        <end position="315"/>
    </location>
</feature>
<feature type="region of interest" description="Disordered" evidence="1">
    <location>
        <begin position="1"/>
        <end position="51"/>
    </location>
</feature>
<evidence type="ECO:0000313" key="2">
    <source>
        <dbReference type="EMBL" id="THH07735.1"/>
    </source>
</evidence>
<dbReference type="Proteomes" id="UP000308199">
    <property type="component" value="Unassembled WGS sequence"/>
</dbReference>
<gene>
    <name evidence="2" type="ORF">EW145_g3182</name>
</gene>
<sequence length="344" mass="37143">MSKSVFHIFDPSTPKPAFDDKTTTDEGKEKVSSDVDSSHTPSTTSSPFPFSPPPVFVLPSNALCLYHATDGSGDQAIVPLPLPEQPSLTESENKVGQPITSIEATASFSDSSSELTDEARALELVKAAISGSLLPSSVAVAGDYCRLNQPTSTPVRVFFPPPTTQLDPSMDNSTLNTMLGLARMIIAASSKSPLTENEHKQQQDEDYESDCSGVTYSLIGLPSIDGWEADDENENESDCDCDWNISDDGDASDCEEESIPPAPNTCMPHNEMSRDEFPDPQRRMVSGIATIQKVFEEVKLEPDLDTESRLSDEVKGASSLAVPEPTPSLLPFVRTTEDGEFEDA</sequence>
<dbReference type="AlphaFoldDB" id="A0A4S4L8H0"/>
<protein>
    <submittedName>
        <fullName evidence="2">Uncharacterized protein</fullName>
    </submittedName>
</protein>
<evidence type="ECO:0000313" key="3">
    <source>
        <dbReference type="Proteomes" id="UP000308199"/>
    </source>
</evidence>
<proteinExistence type="predicted"/>
<name>A0A4S4L8H0_9AGAM</name>
<reference evidence="2 3" key="1">
    <citation type="submission" date="2019-02" db="EMBL/GenBank/DDBJ databases">
        <title>Genome sequencing of the rare red list fungi Phellinidium pouzarii.</title>
        <authorList>
            <person name="Buettner E."/>
            <person name="Kellner H."/>
        </authorList>
    </citation>
    <scope>NUCLEOTIDE SEQUENCE [LARGE SCALE GENOMIC DNA]</scope>
    <source>
        <strain evidence="2 3">DSM 108285</strain>
    </source>
</reference>
<organism evidence="2 3">
    <name type="scientific">Phellinidium pouzarii</name>
    <dbReference type="NCBI Taxonomy" id="167371"/>
    <lineage>
        <taxon>Eukaryota</taxon>
        <taxon>Fungi</taxon>
        <taxon>Dikarya</taxon>
        <taxon>Basidiomycota</taxon>
        <taxon>Agaricomycotina</taxon>
        <taxon>Agaricomycetes</taxon>
        <taxon>Hymenochaetales</taxon>
        <taxon>Hymenochaetaceae</taxon>
        <taxon>Phellinidium</taxon>
    </lineage>
</organism>
<evidence type="ECO:0000256" key="1">
    <source>
        <dbReference type="SAM" id="MobiDB-lite"/>
    </source>
</evidence>
<feature type="compositionally biased region" description="Low complexity" evidence="1">
    <location>
        <begin position="38"/>
        <end position="48"/>
    </location>
</feature>
<keyword evidence="3" id="KW-1185">Reference proteome</keyword>
<feature type="region of interest" description="Disordered" evidence="1">
    <location>
        <begin position="250"/>
        <end position="279"/>
    </location>
</feature>
<comment type="caution">
    <text evidence="2">The sequence shown here is derived from an EMBL/GenBank/DDBJ whole genome shotgun (WGS) entry which is preliminary data.</text>
</comment>
<dbReference type="EMBL" id="SGPK01000129">
    <property type="protein sequence ID" value="THH07735.1"/>
    <property type="molecule type" value="Genomic_DNA"/>
</dbReference>
<feature type="compositionally biased region" description="Basic and acidic residues" evidence="1">
    <location>
        <begin position="17"/>
        <end position="37"/>
    </location>
</feature>
<accession>A0A4S4L8H0</accession>
<feature type="region of interest" description="Disordered" evidence="1">
    <location>
        <begin position="303"/>
        <end position="344"/>
    </location>
</feature>